<dbReference type="InterPro" id="IPR013780">
    <property type="entry name" value="Glyco_hydro_b"/>
</dbReference>
<dbReference type="Pfam" id="PF02065">
    <property type="entry name" value="Melibiase"/>
    <property type="match status" value="1"/>
</dbReference>
<dbReference type="OrthoDB" id="9758822at2"/>
<dbReference type="FunFam" id="3.20.20.70:FF:000118">
    <property type="entry name" value="Alpha-galactosidase"/>
    <property type="match status" value="1"/>
</dbReference>
<comment type="caution">
    <text evidence="11">The sequence shown here is derived from an EMBL/GenBank/DDBJ whole genome shotgun (WGS) entry which is preliminary data.</text>
</comment>
<evidence type="ECO:0000256" key="6">
    <source>
        <dbReference type="PIRNR" id="PIRNR005536"/>
    </source>
</evidence>
<comment type="catalytic activity">
    <reaction evidence="1 6">
        <text>Hydrolysis of terminal, non-reducing alpha-D-galactose residues in alpha-D-galactosides, including galactose oligosaccharides, galactomannans and galactolipids.</text>
        <dbReference type="EC" id="3.2.1.22"/>
    </reaction>
</comment>
<dbReference type="Gene3D" id="3.20.20.70">
    <property type="entry name" value="Aldolase class I"/>
    <property type="match status" value="1"/>
</dbReference>
<accession>C2EQR7</accession>
<dbReference type="HOGENOM" id="CLU_009640_2_1_9"/>
<dbReference type="PANTHER" id="PTHR43053">
    <property type="entry name" value="GLYCOSIDASE FAMILY 31"/>
    <property type="match status" value="1"/>
</dbReference>
<dbReference type="CDD" id="cd14791">
    <property type="entry name" value="GH36"/>
    <property type="match status" value="1"/>
</dbReference>
<dbReference type="Pfam" id="PF16875">
    <property type="entry name" value="Glyco_hydro_36N"/>
    <property type="match status" value="1"/>
</dbReference>
<dbReference type="PATRIC" id="fig|525365.8.peg.1178"/>
<protein>
    <recommendedName>
        <fullName evidence="3 6">Alpha-galactosidase</fullName>
        <ecNumber evidence="3 6">3.2.1.22</ecNumber>
    </recommendedName>
</protein>
<dbReference type="EC" id="3.2.1.22" evidence="3 6"/>
<feature type="binding site" evidence="8">
    <location>
        <begin position="364"/>
        <end position="365"/>
    </location>
    <ligand>
        <name>substrate</name>
    </ligand>
</feature>
<dbReference type="InterPro" id="IPR031705">
    <property type="entry name" value="Glyco_hydro_36_C"/>
</dbReference>
<feature type="binding site" evidence="8">
    <location>
        <position position="548"/>
    </location>
    <ligand>
        <name>substrate</name>
    </ligand>
</feature>
<name>C2EQR7_9LACO</name>
<evidence type="ECO:0000256" key="1">
    <source>
        <dbReference type="ARBA" id="ARBA00001255"/>
    </source>
</evidence>
<keyword evidence="5 6" id="KW-0326">Glycosidase</keyword>
<evidence type="ECO:0000313" key="11">
    <source>
        <dbReference type="EMBL" id="EEJ71070.1"/>
    </source>
</evidence>
<evidence type="ECO:0000259" key="9">
    <source>
        <dbReference type="Pfam" id="PF16874"/>
    </source>
</evidence>
<dbReference type="Pfam" id="PF16874">
    <property type="entry name" value="Glyco_hydro_36C"/>
    <property type="match status" value="1"/>
</dbReference>
<dbReference type="Gene3D" id="2.60.40.1180">
    <property type="entry name" value="Golgi alpha-mannosidase II"/>
    <property type="match status" value="1"/>
</dbReference>
<feature type="active site" description="Nucleophile" evidence="7">
    <location>
        <position position="476"/>
    </location>
</feature>
<dbReference type="InterPro" id="IPR017853">
    <property type="entry name" value="GH"/>
</dbReference>
<evidence type="ECO:0000256" key="2">
    <source>
        <dbReference type="ARBA" id="ARBA00006202"/>
    </source>
</evidence>
<dbReference type="InterPro" id="IPR050985">
    <property type="entry name" value="Alpha-glycosidase_related"/>
</dbReference>
<dbReference type="Gene3D" id="2.70.98.60">
    <property type="entry name" value="alpha-galactosidase from lactobacil brevis"/>
    <property type="match status" value="1"/>
</dbReference>
<feature type="binding site" evidence="8">
    <location>
        <position position="526"/>
    </location>
    <ligand>
        <name>substrate</name>
    </ligand>
</feature>
<evidence type="ECO:0000256" key="3">
    <source>
        <dbReference type="ARBA" id="ARBA00012755"/>
    </source>
</evidence>
<dbReference type="SUPFAM" id="SSF51445">
    <property type="entry name" value="(Trans)glycosidases"/>
    <property type="match status" value="1"/>
</dbReference>
<evidence type="ECO:0000256" key="4">
    <source>
        <dbReference type="ARBA" id="ARBA00022801"/>
    </source>
</evidence>
<gene>
    <name evidence="11" type="primary">agaR3</name>
    <name evidence="11" type="ORF">HMPREF0548_2013</name>
</gene>
<dbReference type="GO" id="GO:0004557">
    <property type="term" value="F:alpha-galactosidase activity"/>
    <property type="evidence" value="ECO:0007669"/>
    <property type="project" value="UniProtKB-UniRule"/>
</dbReference>
<dbReference type="InterPro" id="IPR000111">
    <property type="entry name" value="Glyco_hydro_27/36_CS"/>
</dbReference>
<dbReference type="InterPro" id="IPR031704">
    <property type="entry name" value="Glyco_hydro_36_N"/>
</dbReference>
<evidence type="ECO:0000313" key="12">
    <source>
        <dbReference type="Proteomes" id="UP000005583"/>
    </source>
</evidence>
<dbReference type="InterPro" id="IPR038417">
    <property type="entry name" value="Alpga-gal_N_sf"/>
</dbReference>
<dbReference type="InterPro" id="IPR002252">
    <property type="entry name" value="Glyco_hydro_36"/>
</dbReference>
<reference evidence="11 12" key="1">
    <citation type="submission" date="2009-01" db="EMBL/GenBank/DDBJ databases">
        <authorList>
            <person name="Qin X."/>
            <person name="Bachman B."/>
            <person name="Battles P."/>
            <person name="Bell A."/>
            <person name="Bess C."/>
            <person name="Bickham C."/>
            <person name="Chaboub L."/>
            <person name="Chen D."/>
            <person name="Coyle M."/>
            <person name="Deiros D.R."/>
            <person name="Dinh H."/>
            <person name="Forbes L."/>
            <person name="Fowler G."/>
            <person name="Francisco L."/>
            <person name="Fu Q."/>
            <person name="Gubbala S."/>
            <person name="Hale W."/>
            <person name="Han Y."/>
            <person name="Hemphill L."/>
            <person name="Highlander S.K."/>
            <person name="Hirani K."/>
            <person name="Hogues M."/>
            <person name="Jackson L."/>
            <person name="Jakkamsetti A."/>
            <person name="Javaid M."/>
            <person name="Jiang H."/>
            <person name="Korchina V."/>
            <person name="Kovar C."/>
            <person name="Lara F."/>
            <person name="Lee S."/>
            <person name="Mata R."/>
            <person name="Mathew T."/>
            <person name="Moen C."/>
            <person name="Morales K."/>
            <person name="Munidasa M."/>
            <person name="Nazareth L."/>
            <person name="Ngo R."/>
            <person name="Nguyen L."/>
            <person name="Okwuonu G."/>
            <person name="Ongeri F."/>
            <person name="Patil S."/>
            <person name="Petrosino J."/>
            <person name="Pham C."/>
            <person name="Pham P."/>
            <person name="Pu L.-L."/>
            <person name="Puazo M."/>
            <person name="Raj R."/>
            <person name="Reid J."/>
            <person name="Rouhana J."/>
            <person name="Saada N."/>
            <person name="Shang Y."/>
            <person name="Simmons D."/>
            <person name="Thornton R."/>
            <person name="Warren J."/>
            <person name="Weissenberger G."/>
            <person name="Zhang J."/>
            <person name="Zhang L."/>
            <person name="Zhou C."/>
            <person name="Zhu D."/>
            <person name="Muzny D."/>
            <person name="Worley K."/>
            <person name="Gibbs R."/>
        </authorList>
    </citation>
    <scope>NUCLEOTIDE SEQUENCE [LARGE SCALE GENOMIC DNA]</scope>
    <source>
        <strain evidence="11 12">DSM 16047</strain>
    </source>
</reference>
<feature type="binding site" evidence="8">
    <location>
        <position position="441"/>
    </location>
    <ligand>
        <name>substrate</name>
    </ligand>
</feature>
<dbReference type="CAZy" id="GH36">
    <property type="family name" value="Glycoside Hydrolase Family 36"/>
</dbReference>
<dbReference type="STRING" id="525365.HMPREF0548_2013"/>
<dbReference type="EMBL" id="ACGU01000110">
    <property type="protein sequence ID" value="EEJ71070.1"/>
    <property type="molecule type" value="Genomic_DNA"/>
</dbReference>
<organism evidence="11 12">
    <name type="scientific">Lactobacillus ultunensis DSM 16047</name>
    <dbReference type="NCBI Taxonomy" id="525365"/>
    <lineage>
        <taxon>Bacteria</taxon>
        <taxon>Bacillati</taxon>
        <taxon>Bacillota</taxon>
        <taxon>Bacilli</taxon>
        <taxon>Lactobacillales</taxon>
        <taxon>Lactobacillaceae</taxon>
        <taxon>Lactobacillus</taxon>
    </lineage>
</organism>
<feature type="active site" description="Proton donor" evidence="7">
    <location>
        <position position="548"/>
    </location>
</feature>
<dbReference type="eggNOG" id="COG3345">
    <property type="taxonomic scope" value="Bacteria"/>
</dbReference>
<dbReference type="PROSITE" id="PS00512">
    <property type="entry name" value="ALPHA_GALACTOSIDASE"/>
    <property type="match status" value="1"/>
</dbReference>
<comment type="similarity">
    <text evidence="2">Belongs to the glycosyl hydrolase 36 family.</text>
</comment>
<feature type="domain" description="Glycosyl hydrolase family 36 C-terminal" evidence="9">
    <location>
        <begin position="652"/>
        <end position="732"/>
    </location>
</feature>
<dbReference type="AlphaFoldDB" id="C2EQR7"/>
<sequence length="741" mass="85336">MISVIDDQYFYLHNEKIAYLFYVMQNGQLGHLYFGKDLGTLTKFDLKYITKHDSKASGTVKYSKDIPGFTLADRMQEYPTYGTSDYREGAINISRNDEVLYPDFQYKGYEITKGKKRGNYPAAYGDDSENLCITLEDQDHQLQLQLVYTIFDQESSIVRKSILKNIGNKQVHIDNLQSLCLDLPKADYDFLQLSGAWLKERHVKKRPLTQGITKIESLRGASSHQENPFVALVDKNITNNSGEIYASNLIYSGNFIDQVEVDEWDTARLMTGINPATFTWQLDPGATFTTPEAALFYTSHGYNGLMNATHAFVRNHVIASKWQKEKRPIVINNWEATYFDFNEEKLLNLAKQAKELGIEAFVLDDGWFGHRDDDRSSLGNWTVDSKKFPRGLDHFSKQIHKLGMQFGLWFEPEMVSPDTELFNEHPEWVVHHPYSRIGIGRGQYVLDFANPDVVQNIFEQMAKIIASAHVDYLKWDMNRNITEAYSPYLKEINRPQGEFFHRYIAGVYSLYNKLLTSFPNLLIEGCASGGGRFDLGILYYSPQIWPSDDSDACERLDIMSGTMLAYPLSTFSNHVSAVPNDQVKRVTSLHFRHDVADFGPLSYELDLNKLTKEEKEKIKENITWYKENRDLLVNGEFTQLLPFDRSTNTYSWAVNNENRQIVGFYRKLGRPNETLDQFLSLSHINVNSVYQVNDQKISGQVLQNYGLREPYQFNGSNDNVAEVHGDFQSYLYDVTRIKKIS</sequence>
<keyword evidence="4 6" id="KW-0378">Hydrolase</keyword>
<dbReference type="PRINTS" id="PR00743">
    <property type="entry name" value="GLHYDRLASE36"/>
</dbReference>
<evidence type="ECO:0000256" key="7">
    <source>
        <dbReference type="PIRSR" id="PIRSR005536-1"/>
    </source>
</evidence>
<feature type="binding site" evidence="8">
    <location>
        <position position="197"/>
    </location>
    <ligand>
        <name>substrate</name>
    </ligand>
</feature>
<proteinExistence type="inferred from homology"/>
<feature type="binding site" evidence="8">
    <location>
        <begin position="474"/>
        <end position="478"/>
    </location>
    <ligand>
        <name>substrate</name>
    </ligand>
</feature>
<evidence type="ECO:0000259" key="10">
    <source>
        <dbReference type="Pfam" id="PF16875"/>
    </source>
</evidence>
<feature type="domain" description="Glycosyl hydrolase family 36 N-terminal" evidence="10">
    <location>
        <begin position="27"/>
        <end position="282"/>
    </location>
</feature>
<dbReference type="PANTHER" id="PTHR43053:SF3">
    <property type="entry name" value="ALPHA-GALACTOSIDASE C-RELATED"/>
    <property type="match status" value="1"/>
</dbReference>
<dbReference type="GO" id="GO:0016052">
    <property type="term" value="P:carbohydrate catabolic process"/>
    <property type="evidence" value="ECO:0007669"/>
    <property type="project" value="InterPro"/>
</dbReference>
<dbReference type="RefSeq" id="WP_007126770.1">
    <property type="nucleotide sequence ID" value="NZ_AZFO01000003.1"/>
</dbReference>
<keyword evidence="12" id="KW-1185">Reference proteome</keyword>
<dbReference type="InterPro" id="IPR013785">
    <property type="entry name" value="Aldolase_TIM"/>
</dbReference>
<evidence type="ECO:0000256" key="5">
    <source>
        <dbReference type="ARBA" id="ARBA00023295"/>
    </source>
</evidence>
<evidence type="ECO:0000256" key="8">
    <source>
        <dbReference type="PIRSR" id="PIRSR005536-2"/>
    </source>
</evidence>
<dbReference type="PIRSF" id="PIRSF005536">
    <property type="entry name" value="Agal"/>
    <property type="match status" value="1"/>
</dbReference>
<dbReference type="Proteomes" id="UP000005583">
    <property type="component" value="Unassembled WGS sequence"/>
</dbReference>